<dbReference type="EMBL" id="JAEANY010000001">
    <property type="protein sequence ID" value="MBH5321240.1"/>
    <property type="molecule type" value="Genomic_DNA"/>
</dbReference>
<evidence type="ECO:0008006" key="3">
    <source>
        <dbReference type="Google" id="ProtNLM"/>
    </source>
</evidence>
<name>A0ABS0MZV1_9SPHN</name>
<sequence length="285" mass="30219">MTPAPVLQTMAAREQEALASTPYDRWLTPAGDVAAEFHRTGVSYLMRFPNQADFSIAADLAEIVCLPAPETDEKTIASLFANSVRPVIGNHAGELNLHGSAVVIGGKAIAIMGYSRRGKTTLAGALAKAGHPFLSEDVLALTLDGRKYEVAPQRPVLRVFADTAAYLAGQPPSDQGEKSEIAGSADLPAAHHSAELGAICLLGAGEINTVSITQLGPSAALADIMQHSFVLDVEDRRRLSAHFERLAALANAVPCYQLDYPRDFARLPEVVAAIADSFDGQYNGD</sequence>
<dbReference type="RefSeq" id="WP_197919922.1">
    <property type="nucleotide sequence ID" value="NZ_CAWPTA010000006.1"/>
</dbReference>
<evidence type="ECO:0000313" key="1">
    <source>
        <dbReference type="EMBL" id="MBH5321240.1"/>
    </source>
</evidence>
<dbReference type="SUPFAM" id="SSF53795">
    <property type="entry name" value="PEP carboxykinase-like"/>
    <property type="match status" value="1"/>
</dbReference>
<dbReference type="Proteomes" id="UP000602442">
    <property type="component" value="Unassembled WGS sequence"/>
</dbReference>
<dbReference type="InterPro" id="IPR027417">
    <property type="entry name" value="P-loop_NTPase"/>
</dbReference>
<comment type="caution">
    <text evidence="1">The sequence shown here is derived from an EMBL/GenBank/DDBJ whole genome shotgun (WGS) entry which is preliminary data.</text>
</comment>
<reference evidence="1 2" key="1">
    <citation type="submission" date="2020-11" db="EMBL/GenBank/DDBJ databases">
        <title>Erythrobacter sediminis sp. nov., a marine bacterium from a tidal flat of Garorim Bay.</title>
        <authorList>
            <person name="Kim D."/>
            <person name="Yoo Y."/>
            <person name="Kim J.-J."/>
        </authorList>
    </citation>
    <scope>NUCLEOTIDE SEQUENCE [LARGE SCALE GENOMIC DNA]</scope>
    <source>
        <strain evidence="1 2">JGD-13</strain>
    </source>
</reference>
<dbReference type="Gene3D" id="3.40.50.300">
    <property type="entry name" value="P-loop containing nucleotide triphosphate hydrolases"/>
    <property type="match status" value="1"/>
</dbReference>
<evidence type="ECO:0000313" key="2">
    <source>
        <dbReference type="Proteomes" id="UP000602442"/>
    </source>
</evidence>
<accession>A0ABS0MZV1</accession>
<proteinExistence type="predicted"/>
<gene>
    <name evidence="1" type="ORF">I5L03_01415</name>
</gene>
<organism evidence="1 2">
    <name type="scientific">Aurantiacibacter sediminis</name>
    <dbReference type="NCBI Taxonomy" id="2793064"/>
    <lineage>
        <taxon>Bacteria</taxon>
        <taxon>Pseudomonadati</taxon>
        <taxon>Pseudomonadota</taxon>
        <taxon>Alphaproteobacteria</taxon>
        <taxon>Sphingomonadales</taxon>
        <taxon>Erythrobacteraceae</taxon>
        <taxon>Aurantiacibacter</taxon>
    </lineage>
</organism>
<protein>
    <recommendedName>
        <fullName evidence="3">HprK-related kinase A</fullName>
    </recommendedName>
</protein>
<keyword evidence="2" id="KW-1185">Reference proteome</keyword>